<keyword evidence="1" id="KW-1185">Reference proteome</keyword>
<dbReference type="WBParaSite" id="ALUE_0000432601-mRNA-1">
    <property type="protein sequence ID" value="ALUE_0000432601-mRNA-1"/>
    <property type="gene ID" value="ALUE_0000432601"/>
</dbReference>
<evidence type="ECO:0000313" key="1">
    <source>
        <dbReference type="Proteomes" id="UP000036681"/>
    </source>
</evidence>
<accession>A0A0M3HQF5</accession>
<dbReference type="AlphaFoldDB" id="A0A0M3HQF5"/>
<evidence type="ECO:0000313" key="2">
    <source>
        <dbReference type="WBParaSite" id="ALUE_0000432601-mRNA-1"/>
    </source>
</evidence>
<dbReference type="Proteomes" id="UP000036681">
    <property type="component" value="Unplaced"/>
</dbReference>
<name>A0A0M3HQF5_ASCLU</name>
<sequence>MPALEQYAADIPCVAAAARHEVSSPGTIANTTGRLRNGKGSQKKIALLRNFSTDGNNCISALVASPGDIFGCEMASNKCPSANPTARRAFELHKTDIKPTRCCIHVIICTLSEKAIRD</sequence>
<reference evidence="2" key="1">
    <citation type="submission" date="2017-02" db="UniProtKB">
        <authorList>
            <consortium name="WormBaseParasite"/>
        </authorList>
    </citation>
    <scope>IDENTIFICATION</scope>
</reference>
<protein>
    <submittedName>
        <fullName evidence="2">Uncharacterized protein</fullName>
    </submittedName>
</protein>
<proteinExistence type="predicted"/>
<organism evidence="1 2">
    <name type="scientific">Ascaris lumbricoides</name>
    <name type="common">Giant roundworm</name>
    <dbReference type="NCBI Taxonomy" id="6252"/>
    <lineage>
        <taxon>Eukaryota</taxon>
        <taxon>Metazoa</taxon>
        <taxon>Ecdysozoa</taxon>
        <taxon>Nematoda</taxon>
        <taxon>Chromadorea</taxon>
        <taxon>Rhabditida</taxon>
        <taxon>Spirurina</taxon>
        <taxon>Ascaridomorpha</taxon>
        <taxon>Ascaridoidea</taxon>
        <taxon>Ascarididae</taxon>
        <taxon>Ascaris</taxon>
    </lineage>
</organism>